<gene>
    <name evidence="10" type="ORF">VNO80_14714</name>
</gene>
<evidence type="ECO:0000256" key="5">
    <source>
        <dbReference type="ARBA" id="ARBA00022927"/>
    </source>
</evidence>
<dbReference type="InterPro" id="IPR029012">
    <property type="entry name" value="Helix_hairpin_bin_sf"/>
</dbReference>
<reference evidence="10 11" key="1">
    <citation type="submission" date="2024-01" db="EMBL/GenBank/DDBJ databases">
        <title>The genomes of 5 underutilized Papilionoideae crops provide insights into root nodulation and disease resistanc.</title>
        <authorList>
            <person name="Jiang F."/>
        </authorList>
    </citation>
    <scope>NUCLEOTIDE SEQUENCE [LARGE SCALE GENOMIC DNA]</scope>
    <source>
        <strain evidence="10">JINMINGXINNONG_FW02</strain>
        <tissue evidence="10">Leaves</tissue>
    </source>
</reference>
<keyword evidence="5 6" id="KW-0653">Protein transport</keyword>
<dbReference type="Gene3D" id="1.10.287.660">
    <property type="entry name" value="Helix hairpin bin"/>
    <property type="match status" value="1"/>
</dbReference>
<keyword evidence="4" id="KW-0967">Endosome</keyword>
<dbReference type="GO" id="GO:0006612">
    <property type="term" value="P:protein targeting to membrane"/>
    <property type="evidence" value="ECO:0007669"/>
    <property type="project" value="TreeGrafter"/>
</dbReference>
<keyword evidence="11" id="KW-1185">Reference proteome</keyword>
<dbReference type="PROSITE" id="PS51314">
    <property type="entry name" value="VPS37_C"/>
    <property type="match status" value="1"/>
</dbReference>
<keyword evidence="3 6" id="KW-0813">Transport</keyword>
<feature type="coiled-coil region" evidence="7">
    <location>
        <begin position="110"/>
        <end position="157"/>
    </location>
</feature>
<evidence type="ECO:0000256" key="7">
    <source>
        <dbReference type="SAM" id="Coils"/>
    </source>
</evidence>
<feature type="domain" description="VPS37 C-terminal" evidence="9">
    <location>
        <begin position="114"/>
        <end position="197"/>
    </location>
</feature>
<feature type="compositionally biased region" description="Basic and acidic residues" evidence="8">
    <location>
        <begin position="1"/>
        <end position="13"/>
    </location>
</feature>
<evidence type="ECO:0000256" key="6">
    <source>
        <dbReference type="PROSITE-ProRule" id="PRU00646"/>
    </source>
</evidence>
<evidence type="ECO:0000256" key="8">
    <source>
        <dbReference type="SAM" id="MobiDB-lite"/>
    </source>
</evidence>
<comment type="caution">
    <text evidence="10">The sequence shown here is derived from an EMBL/GenBank/DDBJ whole genome shotgun (WGS) entry which is preliminary data.</text>
</comment>
<dbReference type="EMBL" id="JAYMYR010000006">
    <property type="protein sequence ID" value="KAK7355458.1"/>
    <property type="molecule type" value="Genomic_DNA"/>
</dbReference>
<dbReference type="GO" id="GO:0006623">
    <property type="term" value="P:protein targeting to vacuole"/>
    <property type="evidence" value="ECO:0007669"/>
    <property type="project" value="TreeGrafter"/>
</dbReference>
<evidence type="ECO:0000313" key="10">
    <source>
        <dbReference type="EMBL" id="KAK7355458.1"/>
    </source>
</evidence>
<dbReference type="GO" id="GO:0043162">
    <property type="term" value="P:ubiquitin-dependent protein catabolic process via the multivesicular body sorting pathway"/>
    <property type="evidence" value="ECO:0007669"/>
    <property type="project" value="TreeGrafter"/>
</dbReference>
<accession>A0AAN9R699</accession>
<dbReference type="SUPFAM" id="SSF140111">
    <property type="entry name" value="Endosomal sorting complex assembly domain"/>
    <property type="match status" value="1"/>
</dbReference>
<evidence type="ECO:0000256" key="4">
    <source>
        <dbReference type="ARBA" id="ARBA00022753"/>
    </source>
</evidence>
<dbReference type="PANTHER" id="PTHR13678:SF2">
    <property type="entry name" value="VACUOLAR PROTEIN SORTING-ASSOCIATED PROTEIN 37A"/>
    <property type="match status" value="1"/>
</dbReference>
<dbReference type="Pfam" id="PF07200">
    <property type="entry name" value="Mod_r"/>
    <property type="match status" value="1"/>
</dbReference>
<dbReference type="AlphaFoldDB" id="A0AAN9R699"/>
<keyword evidence="7" id="KW-0175">Coiled coil</keyword>
<evidence type="ECO:0000256" key="1">
    <source>
        <dbReference type="ARBA" id="ARBA00004177"/>
    </source>
</evidence>
<evidence type="ECO:0000313" key="11">
    <source>
        <dbReference type="Proteomes" id="UP001374584"/>
    </source>
</evidence>
<evidence type="ECO:0000256" key="3">
    <source>
        <dbReference type="ARBA" id="ARBA00022448"/>
    </source>
</evidence>
<dbReference type="InterPro" id="IPR009851">
    <property type="entry name" value="Mod_r"/>
</dbReference>
<organism evidence="10 11">
    <name type="scientific">Phaseolus coccineus</name>
    <name type="common">Scarlet runner bean</name>
    <name type="synonym">Phaseolus multiflorus</name>
    <dbReference type="NCBI Taxonomy" id="3886"/>
    <lineage>
        <taxon>Eukaryota</taxon>
        <taxon>Viridiplantae</taxon>
        <taxon>Streptophyta</taxon>
        <taxon>Embryophyta</taxon>
        <taxon>Tracheophyta</taxon>
        <taxon>Spermatophyta</taxon>
        <taxon>Magnoliopsida</taxon>
        <taxon>eudicotyledons</taxon>
        <taxon>Gunneridae</taxon>
        <taxon>Pentapetalae</taxon>
        <taxon>rosids</taxon>
        <taxon>fabids</taxon>
        <taxon>Fabales</taxon>
        <taxon>Fabaceae</taxon>
        <taxon>Papilionoideae</taxon>
        <taxon>50 kb inversion clade</taxon>
        <taxon>NPAAA clade</taxon>
        <taxon>indigoferoid/millettioid clade</taxon>
        <taxon>Phaseoleae</taxon>
        <taxon>Phaseolus</taxon>
    </lineage>
</organism>
<dbReference type="Proteomes" id="UP001374584">
    <property type="component" value="Unassembled WGS sequence"/>
</dbReference>
<sequence>MSTRFRGSEEHQHGSSSTTHRTKTSHHPPAQAAELVATLKDKSVDELRELLSNKDAYQQFLHSLEEVKIQNNVNDELCKENLQLADENLRKEPRIVELRNQHRIICTTELAAAQEKLNELYRQKEKVTKLDSPLYLLQRIQEAMNKTDEESENLHHQVLDREIDLGAFMQKYKKLRTAYHRKSLINLAAKTSNIRASHTEIKN</sequence>
<comment type="similarity">
    <text evidence="2">Belongs to the VPS37 family.</text>
</comment>
<evidence type="ECO:0000259" key="9">
    <source>
        <dbReference type="PROSITE" id="PS51314"/>
    </source>
</evidence>
<dbReference type="PANTHER" id="PTHR13678">
    <property type="entry name" value="VACUOLAR PROTEIN SORTING-ASSOCIATED PROTEIN 37"/>
    <property type="match status" value="1"/>
</dbReference>
<comment type="subcellular location">
    <subcellularLocation>
        <location evidence="1">Endosome</location>
    </subcellularLocation>
</comment>
<feature type="region of interest" description="Disordered" evidence="8">
    <location>
        <begin position="1"/>
        <end position="29"/>
    </location>
</feature>
<dbReference type="InterPro" id="IPR037202">
    <property type="entry name" value="ESCRT_assembly_dom"/>
</dbReference>
<proteinExistence type="inferred from homology"/>
<protein>
    <recommendedName>
        <fullName evidence="9">VPS37 C-terminal domain-containing protein</fullName>
    </recommendedName>
</protein>
<name>A0AAN9R699_PHACN</name>
<dbReference type="GO" id="GO:0000813">
    <property type="term" value="C:ESCRT I complex"/>
    <property type="evidence" value="ECO:0007669"/>
    <property type="project" value="UniProtKB-ARBA"/>
</dbReference>
<evidence type="ECO:0000256" key="2">
    <source>
        <dbReference type="ARBA" id="ARBA00007617"/>
    </source>
</evidence>